<reference evidence="1 2" key="1">
    <citation type="submission" date="2023-02" db="EMBL/GenBank/DDBJ databases">
        <title>LHISI_Scaffold_Assembly.</title>
        <authorList>
            <person name="Stuart O.P."/>
            <person name="Cleave R."/>
            <person name="Magrath M.J.L."/>
            <person name="Mikheyev A.S."/>
        </authorList>
    </citation>
    <scope>NUCLEOTIDE SEQUENCE [LARGE SCALE GENOMIC DNA]</scope>
    <source>
        <strain evidence="1">Daus_M_001</strain>
        <tissue evidence="1">Leg muscle</tissue>
    </source>
</reference>
<feature type="non-terminal residue" evidence="1">
    <location>
        <position position="267"/>
    </location>
</feature>
<dbReference type="PANTHER" id="PTHR10773">
    <property type="entry name" value="DNA-DIRECTED RNA POLYMERASES I, II, AND III SUBUNIT RPABC2"/>
    <property type="match status" value="1"/>
</dbReference>
<protein>
    <submittedName>
        <fullName evidence="1">Uncharacterized protein</fullName>
    </submittedName>
</protein>
<evidence type="ECO:0000313" key="2">
    <source>
        <dbReference type="Proteomes" id="UP001159363"/>
    </source>
</evidence>
<proteinExistence type="predicted"/>
<accession>A0ABQ9GB87</accession>
<organism evidence="1 2">
    <name type="scientific">Dryococelus australis</name>
    <dbReference type="NCBI Taxonomy" id="614101"/>
    <lineage>
        <taxon>Eukaryota</taxon>
        <taxon>Metazoa</taxon>
        <taxon>Ecdysozoa</taxon>
        <taxon>Arthropoda</taxon>
        <taxon>Hexapoda</taxon>
        <taxon>Insecta</taxon>
        <taxon>Pterygota</taxon>
        <taxon>Neoptera</taxon>
        <taxon>Polyneoptera</taxon>
        <taxon>Phasmatodea</taxon>
        <taxon>Verophasmatodea</taxon>
        <taxon>Anareolatae</taxon>
        <taxon>Phasmatidae</taxon>
        <taxon>Eurycanthinae</taxon>
        <taxon>Dryococelus</taxon>
    </lineage>
</organism>
<comment type="caution">
    <text evidence="1">The sequence shown here is derived from an EMBL/GenBank/DDBJ whole genome shotgun (WGS) entry which is preliminary data.</text>
</comment>
<sequence>MESHYCISKSTKEYTEGGKSIADLHRDYLKLCNKPHVNYMMYATIFKEEFNISFHVPKKDLCDFCEGFRNAKESIQAICFIWHEGLANRGANKIATTKLDLVFYNDNCVGQNNNRLIFALYMHAVSALENVNSITYKFFIMGQTQNEGDAVHSVVEHAAKRFKRGSIYVPDNYVTIIKQAKESGKIFDVHEMCYTDIFDMKLLAEDLRVTDVFSNEYGDRVHVSGVSVVKTTNDNYEQLDYKTSYTQENFQTAKVLRNKRQSTAFKK</sequence>
<dbReference type="PANTHER" id="PTHR10773:SF19">
    <property type="match status" value="1"/>
</dbReference>
<gene>
    <name evidence="1" type="ORF">PR048_028422</name>
</gene>
<dbReference type="EMBL" id="JARBHB010000013">
    <property type="protein sequence ID" value="KAJ8869432.1"/>
    <property type="molecule type" value="Genomic_DNA"/>
</dbReference>
<evidence type="ECO:0000313" key="1">
    <source>
        <dbReference type="EMBL" id="KAJ8869432.1"/>
    </source>
</evidence>
<name>A0ABQ9GB87_9NEOP</name>
<dbReference type="Proteomes" id="UP001159363">
    <property type="component" value="Chromosome 12"/>
</dbReference>
<keyword evidence="2" id="KW-1185">Reference proteome</keyword>